<evidence type="ECO:0000256" key="3">
    <source>
        <dbReference type="ARBA" id="ARBA00022741"/>
    </source>
</evidence>
<dbReference type="Gene3D" id="3.40.50.300">
    <property type="entry name" value="P-loop containing nucleotide triphosphate hydrolases"/>
    <property type="match status" value="1"/>
</dbReference>
<feature type="domain" description="ABC transporter" evidence="8">
    <location>
        <begin position="314"/>
        <end position="538"/>
    </location>
</feature>
<dbReference type="CDD" id="cd07346">
    <property type="entry name" value="ABC_6TM_exporters"/>
    <property type="match status" value="1"/>
</dbReference>
<dbReference type="SUPFAM" id="SSF90123">
    <property type="entry name" value="ABC transporter transmembrane region"/>
    <property type="match status" value="1"/>
</dbReference>
<dbReference type="PROSITE" id="PS50893">
    <property type="entry name" value="ABC_TRANSPORTER_2"/>
    <property type="match status" value="1"/>
</dbReference>
<dbReference type="SUPFAM" id="SSF52540">
    <property type="entry name" value="P-loop containing nucleoside triphosphate hydrolases"/>
    <property type="match status" value="1"/>
</dbReference>
<dbReference type="PANTHER" id="PTHR24221:SF654">
    <property type="entry name" value="ATP-BINDING CASSETTE SUB-FAMILY B MEMBER 6"/>
    <property type="match status" value="1"/>
</dbReference>
<evidence type="ECO:0000256" key="5">
    <source>
        <dbReference type="ARBA" id="ARBA00022989"/>
    </source>
</evidence>
<name>H5XUF0_9FIRM</name>
<feature type="transmembrane region" description="Helical" evidence="7">
    <location>
        <begin position="35"/>
        <end position="58"/>
    </location>
</feature>
<dbReference type="Proteomes" id="UP000005104">
    <property type="component" value="Chromosome"/>
</dbReference>
<dbReference type="Gene3D" id="1.20.1560.10">
    <property type="entry name" value="ABC transporter type 1, transmembrane domain"/>
    <property type="match status" value="1"/>
</dbReference>
<dbReference type="InterPro" id="IPR036640">
    <property type="entry name" value="ABC1_TM_sf"/>
</dbReference>
<dbReference type="GO" id="GO:0005886">
    <property type="term" value="C:plasma membrane"/>
    <property type="evidence" value="ECO:0007669"/>
    <property type="project" value="UniProtKB-SubCell"/>
</dbReference>
<dbReference type="GO" id="GO:0016887">
    <property type="term" value="F:ATP hydrolysis activity"/>
    <property type="evidence" value="ECO:0007669"/>
    <property type="project" value="InterPro"/>
</dbReference>
<sequence>MIILLNSFIPLATVATAISTKHIIDFSVQKDIRQAGIYIVVFALLILMQVLLSSLVNIKSTYLREKLNNDIQKEFLSLLYKIKWNSLNKYHSGDVLTRLTSDVSIIVNGIVTLLPSLISLSVQLIAAFLTLLYYDKTMAIFAFILGPISVCLGWLVGRRLKKMQHAIQSSESRYRSYIHESIQNSLIIKIFEISKWNLQRIKELQKTKLDLTMKRAKYGIATSLVIGLGYRLGFFMAFVLGAINLSRGISSFGTFTAFLQLVGQVQGPFEGLARSLPQVVSTIASAERLMEFEELQLEKSNDSVLSTINEPMGLFIDHTSFAYDNRNMILSDISLTIHPGEIVALIGPSGEGKTTLVRMLLGLLPPLNGAIYLLHKNYGKVLVSDNTKKHFSYVPQGNTLFSSSIAENLRIGNPSASDNELIVAAKTACAWQFIKNFPDGMNTLIGEHGVGLSEGQSQRLSIARALLRQSSILLLDEATSSLDIETECTIFENIRRLTPPRTCIAITHRQSVFDKCDRIIRLSEGTLYEEKNTTSYKN</sequence>
<dbReference type="PROSITE" id="PS50929">
    <property type="entry name" value="ABC_TM1F"/>
    <property type="match status" value="1"/>
</dbReference>
<keyword evidence="5 7" id="KW-1133">Transmembrane helix</keyword>
<dbReference type="InterPro" id="IPR039421">
    <property type="entry name" value="Type_1_exporter"/>
</dbReference>
<gene>
    <name evidence="10" type="ORF">DesyoDRAFT_2303</name>
</gene>
<dbReference type="Pfam" id="PF00664">
    <property type="entry name" value="ABC_membrane"/>
    <property type="match status" value="1"/>
</dbReference>
<dbReference type="InterPro" id="IPR003593">
    <property type="entry name" value="AAA+_ATPase"/>
</dbReference>
<keyword evidence="4" id="KW-0067">ATP-binding</keyword>
<proteinExistence type="predicted"/>
<evidence type="ECO:0000256" key="1">
    <source>
        <dbReference type="ARBA" id="ARBA00004651"/>
    </source>
</evidence>
<dbReference type="EMBL" id="CM001441">
    <property type="protein sequence ID" value="EHQ89386.1"/>
    <property type="molecule type" value="Genomic_DNA"/>
</dbReference>
<accession>H5XUF0</accession>
<dbReference type="STRING" id="768710.DesyoDRAFT_2303"/>
<evidence type="ECO:0000259" key="9">
    <source>
        <dbReference type="PROSITE" id="PS50929"/>
    </source>
</evidence>
<evidence type="ECO:0000256" key="4">
    <source>
        <dbReference type="ARBA" id="ARBA00022840"/>
    </source>
</evidence>
<evidence type="ECO:0000313" key="11">
    <source>
        <dbReference type="Proteomes" id="UP000005104"/>
    </source>
</evidence>
<comment type="subcellular location">
    <subcellularLocation>
        <location evidence="1">Cell membrane</location>
        <topology evidence="1">Multi-pass membrane protein</topology>
    </subcellularLocation>
</comment>
<dbReference type="HOGENOM" id="CLU_000604_84_3_9"/>
<dbReference type="InterPro" id="IPR003439">
    <property type="entry name" value="ABC_transporter-like_ATP-bd"/>
</dbReference>
<dbReference type="SMART" id="SM00382">
    <property type="entry name" value="AAA"/>
    <property type="match status" value="1"/>
</dbReference>
<dbReference type="AlphaFoldDB" id="H5XUF0"/>
<dbReference type="GO" id="GO:0140359">
    <property type="term" value="F:ABC-type transporter activity"/>
    <property type="evidence" value="ECO:0007669"/>
    <property type="project" value="InterPro"/>
</dbReference>
<dbReference type="InterPro" id="IPR011527">
    <property type="entry name" value="ABC1_TM_dom"/>
</dbReference>
<evidence type="ECO:0000259" key="8">
    <source>
        <dbReference type="PROSITE" id="PS50893"/>
    </source>
</evidence>
<feature type="transmembrane region" description="Helical" evidence="7">
    <location>
        <begin position="138"/>
        <end position="157"/>
    </location>
</feature>
<dbReference type="GO" id="GO:0005524">
    <property type="term" value="F:ATP binding"/>
    <property type="evidence" value="ECO:0007669"/>
    <property type="project" value="UniProtKB-KW"/>
</dbReference>
<reference evidence="10 11" key="1">
    <citation type="submission" date="2011-11" db="EMBL/GenBank/DDBJ databases">
        <title>The Noncontiguous Finished genome of Desulfosporosinus youngiae DSM 17734.</title>
        <authorList>
            <consortium name="US DOE Joint Genome Institute (JGI-PGF)"/>
            <person name="Lucas S."/>
            <person name="Han J."/>
            <person name="Lapidus A."/>
            <person name="Cheng J.-F."/>
            <person name="Goodwin L."/>
            <person name="Pitluck S."/>
            <person name="Peters L."/>
            <person name="Ovchinnikova G."/>
            <person name="Lu M."/>
            <person name="Land M.L."/>
            <person name="Hauser L."/>
            <person name="Pester M."/>
            <person name="Spring S."/>
            <person name="Ollivier B."/>
            <person name="Rattei T."/>
            <person name="Klenk H.-P."/>
            <person name="Wagner M."/>
            <person name="Loy A."/>
            <person name="Woyke T.J."/>
        </authorList>
    </citation>
    <scope>NUCLEOTIDE SEQUENCE [LARGE SCALE GENOMIC DNA]</scope>
    <source>
        <strain evidence="10 11">DSM 17734</strain>
    </source>
</reference>
<keyword evidence="3" id="KW-0547">Nucleotide-binding</keyword>
<dbReference type="GO" id="GO:0034040">
    <property type="term" value="F:ATPase-coupled lipid transmembrane transporter activity"/>
    <property type="evidence" value="ECO:0007669"/>
    <property type="project" value="TreeGrafter"/>
</dbReference>
<evidence type="ECO:0000256" key="7">
    <source>
        <dbReference type="SAM" id="Phobius"/>
    </source>
</evidence>
<organism evidence="10 11">
    <name type="scientific">Desulfosporosinus youngiae DSM 17734</name>
    <dbReference type="NCBI Taxonomy" id="768710"/>
    <lineage>
        <taxon>Bacteria</taxon>
        <taxon>Bacillati</taxon>
        <taxon>Bacillota</taxon>
        <taxon>Clostridia</taxon>
        <taxon>Eubacteriales</taxon>
        <taxon>Desulfitobacteriaceae</taxon>
        <taxon>Desulfosporosinus</taxon>
    </lineage>
</organism>
<feature type="transmembrane region" description="Helical" evidence="7">
    <location>
        <begin position="218"/>
        <end position="243"/>
    </location>
</feature>
<dbReference type="InterPro" id="IPR027417">
    <property type="entry name" value="P-loop_NTPase"/>
</dbReference>
<evidence type="ECO:0000313" key="10">
    <source>
        <dbReference type="EMBL" id="EHQ89386.1"/>
    </source>
</evidence>
<dbReference type="eggNOG" id="COG1132">
    <property type="taxonomic scope" value="Bacteria"/>
</dbReference>
<evidence type="ECO:0000256" key="2">
    <source>
        <dbReference type="ARBA" id="ARBA00022692"/>
    </source>
</evidence>
<protein>
    <submittedName>
        <fullName evidence="10">ABC-type multidrug transport system, ATPase and permease component</fullName>
    </submittedName>
</protein>
<feature type="transmembrane region" description="Helical" evidence="7">
    <location>
        <begin position="105"/>
        <end position="132"/>
    </location>
</feature>
<dbReference type="PANTHER" id="PTHR24221">
    <property type="entry name" value="ATP-BINDING CASSETTE SUB-FAMILY B"/>
    <property type="match status" value="1"/>
</dbReference>
<evidence type="ECO:0000256" key="6">
    <source>
        <dbReference type="ARBA" id="ARBA00023136"/>
    </source>
</evidence>
<dbReference type="Pfam" id="PF00005">
    <property type="entry name" value="ABC_tran"/>
    <property type="match status" value="1"/>
</dbReference>
<keyword evidence="6 7" id="KW-0472">Membrane</keyword>
<keyword evidence="2 7" id="KW-0812">Transmembrane</keyword>
<feature type="domain" description="ABC transmembrane type-1" evidence="9">
    <location>
        <begin position="1"/>
        <end position="281"/>
    </location>
</feature>
<keyword evidence="11" id="KW-1185">Reference proteome</keyword>